<evidence type="ECO:0008006" key="4">
    <source>
        <dbReference type="Google" id="ProtNLM"/>
    </source>
</evidence>
<gene>
    <name evidence="2" type="ORF">TRFO_33138</name>
</gene>
<protein>
    <recommendedName>
        <fullName evidence="4">Leucine Rich Repeat family protein</fullName>
    </recommendedName>
</protein>
<evidence type="ECO:0000256" key="1">
    <source>
        <dbReference type="SAM" id="MobiDB-lite"/>
    </source>
</evidence>
<organism evidence="2 3">
    <name type="scientific">Tritrichomonas foetus</name>
    <dbReference type="NCBI Taxonomy" id="1144522"/>
    <lineage>
        <taxon>Eukaryota</taxon>
        <taxon>Metamonada</taxon>
        <taxon>Parabasalia</taxon>
        <taxon>Tritrichomonadida</taxon>
        <taxon>Tritrichomonadidae</taxon>
        <taxon>Tritrichomonas</taxon>
    </lineage>
</organism>
<dbReference type="AlphaFoldDB" id="A0A1J4JM93"/>
<feature type="region of interest" description="Disordered" evidence="1">
    <location>
        <begin position="434"/>
        <end position="460"/>
    </location>
</feature>
<dbReference type="Proteomes" id="UP000179807">
    <property type="component" value="Unassembled WGS sequence"/>
</dbReference>
<feature type="compositionally biased region" description="Basic and acidic residues" evidence="1">
    <location>
        <begin position="449"/>
        <end position="460"/>
    </location>
</feature>
<dbReference type="RefSeq" id="XP_068353359.1">
    <property type="nucleotide sequence ID" value="XM_068508908.1"/>
</dbReference>
<evidence type="ECO:0000313" key="3">
    <source>
        <dbReference type="Proteomes" id="UP000179807"/>
    </source>
</evidence>
<dbReference type="GeneID" id="94843612"/>
<comment type="caution">
    <text evidence="2">The sequence shown here is derived from an EMBL/GenBank/DDBJ whole genome shotgun (WGS) entry which is preliminary data.</text>
</comment>
<accession>A0A1J4JM93</accession>
<evidence type="ECO:0000313" key="2">
    <source>
        <dbReference type="EMBL" id="OHT00223.1"/>
    </source>
</evidence>
<feature type="region of interest" description="Disordered" evidence="1">
    <location>
        <begin position="506"/>
        <end position="534"/>
    </location>
</feature>
<dbReference type="InterPro" id="IPR032675">
    <property type="entry name" value="LRR_dom_sf"/>
</dbReference>
<name>A0A1J4JM93_9EUKA</name>
<dbReference type="EMBL" id="MLAK01000965">
    <property type="protein sequence ID" value="OHT00223.1"/>
    <property type="molecule type" value="Genomic_DNA"/>
</dbReference>
<dbReference type="SUPFAM" id="SSF52075">
    <property type="entry name" value="Outer arm dynein light chain 1"/>
    <property type="match status" value="1"/>
</dbReference>
<keyword evidence="3" id="KW-1185">Reference proteome</keyword>
<proteinExistence type="predicted"/>
<sequence>MNVDLSSKDLRTVSPTDIPFETLDLDLSNNKIERLPENVFQEKSKLWNVNLSNNLLNDLSFAKHFTSLGIFDLRNNNLSIDELLDIFHIYIMHLKLDGNDFSSKINSNLLLPAILTRVWIIDGIFISDYTRKLAKSYKESLSFGEEILCLRKVKYKKNEYAGVNNTAQNFLNGTSIKFSELGSFICKNGVLLQNNNDQPQIHRLNLLMQFFPPEIPEGTFSEYFGLALGILAYLWLQIPIDIIPRIVCGNYWLIVIKEIEKMEQFQFWLVLMKISQNVGQTISPDDEINQNLWDCLAVPYFLQTGEIPKPGSTPRLLLTAYIERSPDAPELPDLDDRFLYQKLRKSGKFESWNPDFETVYGEILGILPVVSKDNPEKGDEISLRHPFTDQWVTGKIISFKKGRVFIKLEYFIVQLPVLSVFWDGRGCWREALPTIDPLPPIQNEENNENEDKKKSSTIRAKSEIKQVEHDKSYRVGVFNPLTSLRRTTGPASVYSTISRTSNFSTLRKTGNSQKSKMSTMNSANHGSTSNTNARPTSQLLQTFVTDGSSQRNTLPTAFIGDPVKPPRKPVMLSPPSRRPNQYVQDVVNIVFGQDIGGGRKLRKFNVRTENPLTKKSQYIWVNEDEISTEDVQRLVGLFRKHIESKMTIIPGL</sequence>
<dbReference type="Gene3D" id="3.80.10.10">
    <property type="entry name" value="Ribonuclease Inhibitor"/>
    <property type="match status" value="1"/>
</dbReference>
<reference evidence="2" key="1">
    <citation type="submission" date="2016-10" db="EMBL/GenBank/DDBJ databases">
        <authorList>
            <person name="Benchimol M."/>
            <person name="Almeida L.G."/>
            <person name="Vasconcelos A.T."/>
            <person name="Perreira-Neves A."/>
            <person name="Rosa I.A."/>
            <person name="Tasca T."/>
            <person name="Bogo M.R."/>
            <person name="de Souza W."/>
        </authorList>
    </citation>
    <scope>NUCLEOTIDE SEQUENCE [LARGE SCALE GENOMIC DNA]</scope>
    <source>
        <strain evidence="2">K</strain>
    </source>
</reference>
<dbReference type="VEuPathDB" id="TrichDB:TRFO_33138"/>